<name>A0A0C3HDV6_OIDMZ</name>
<dbReference type="Pfam" id="PF13561">
    <property type="entry name" value="adh_short_C2"/>
    <property type="match status" value="1"/>
</dbReference>
<dbReference type="HOGENOM" id="CLU_010194_12_1_1"/>
<dbReference type="PANTHER" id="PTHR43618">
    <property type="entry name" value="7-ALPHA-HYDROXYSTEROID DEHYDROGENASE"/>
    <property type="match status" value="1"/>
</dbReference>
<dbReference type="InterPro" id="IPR036291">
    <property type="entry name" value="NAD(P)-bd_dom_sf"/>
</dbReference>
<organism evidence="4 5">
    <name type="scientific">Oidiodendron maius (strain Zn)</name>
    <dbReference type="NCBI Taxonomy" id="913774"/>
    <lineage>
        <taxon>Eukaryota</taxon>
        <taxon>Fungi</taxon>
        <taxon>Dikarya</taxon>
        <taxon>Ascomycota</taxon>
        <taxon>Pezizomycotina</taxon>
        <taxon>Leotiomycetes</taxon>
        <taxon>Leotiomycetes incertae sedis</taxon>
        <taxon>Myxotrichaceae</taxon>
        <taxon>Oidiodendron</taxon>
    </lineage>
</organism>
<dbReference type="PRINTS" id="PR00081">
    <property type="entry name" value="GDHRDH"/>
</dbReference>
<keyword evidence="2" id="KW-0521">NADP</keyword>
<dbReference type="OrthoDB" id="2898618at2759"/>
<evidence type="ECO:0008006" key="6">
    <source>
        <dbReference type="Google" id="ProtNLM"/>
    </source>
</evidence>
<accession>A0A0C3HDV6</accession>
<dbReference type="GO" id="GO:0016491">
    <property type="term" value="F:oxidoreductase activity"/>
    <property type="evidence" value="ECO:0007669"/>
    <property type="project" value="UniProtKB-KW"/>
</dbReference>
<keyword evidence="3" id="KW-0560">Oxidoreductase</keyword>
<evidence type="ECO:0000313" key="4">
    <source>
        <dbReference type="EMBL" id="KIN01385.1"/>
    </source>
</evidence>
<dbReference type="InterPro" id="IPR020904">
    <property type="entry name" value="Sc_DH/Rdtase_CS"/>
</dbReference>
<evidence type="ECO:0000313" key="5">
    <source>
        <dbReference type="Proteomes" id="UP000054321"/>
    </source>
</evidence>
<proteinExistence type="inferred from homology"/>
<dbReference type="InterPro" id="IPR052178">
    <property type="entry name" value="Sec_Metab_Biosynth_SDR"/>
</dbReference>
<dbReference type="Gene3D" id="3.40.50.720">
    <property type="entry name" value="NAD(P)-binding Rossmann-like Domain"/>
    <property type="match status" value="1"/>
</dbReference>
<evidence type="ECO:0000256" key="1">
    <source>
        <dbReference type="ARBA" id="ARBA00006484"/>
    </source>
</evidence>
<dbReference type="AlphaFoldDB" id="A0A0C3HDV6"/>
<evidence type="ECO:0000256" key="2">
    <source>
        <dbReference type="ARBA" id="ARBA00022857"/>
    </source>
</evidence>
<keyword evidence="5" id="KW-1185">Reference proteome</keyword>
<dbReference type="EMBL" id="KN832876">
    <property type="protein sequence ID" value="KIN01385.1"/>
    <property type="molecule type" value="Genomic_DNA"/>
</dbReference>
<dbReference type="SUPFAM" id="SSF51735">
    <property type="entry name" value="NAD(P)-binding Rossmann-fold domains"/>
    <property type="match status" value="1"/>
</dbReference>
<comment type="similarity">
    <text evidence="1">Belongs to the short-chain dehydrogenases/reductases (SDR) family.</text>
</comment>
<evidence type="ECO:0000256" key="3">
    <source>
        <dbReference type="ARBA" id="ARBA00023002"/>
    </source>
</evidence>
<gene>
    <name evidence="4" type="ORF">OIDMADRAFT_123152</name>
</gene>
<dbReference type="PANTHER" id="PTHR43618:SF18">
    <property type="entry name" value="SHORT CHAIN DEHYDROGENASE_REDUCTASE FAMILY (AFU_ORTHOLOGUE AFUA_5G12480)"/>
    <property type="match status" value="1"/>
</dbReference>
<dbReference type="InParanoid" id="A0A0C3HDV6"/>
<dbReference type="STRING" id="913774.A0A0C3HDV6"/>
<dbReference type="InterPro" id="IPR002347">
    <property type="entry name" value="SDR_fam"/>
</dbReference>
<reference evidence="4 5" key="1">
    <citation type="submission" date="2014-04" db="EMBL/GenBank/DDBJ databases">
        <authorList>
            <consortium name="DOE Joint Genome Institute"/>
            <person name="Kuo A."/>
            <person name="Martino E."/>
            <person name="Perotto S."/>
            <person name="Kohler A."/>
            <person name="Nagy L.G."/>
            <person name="Floudas D."/>
            <person name="Copeland A."/>
            <person name="Barry K.W."/>
            <person name="Cichocki N."/>
            <person name="Veneault-Fourrey C."/>
            <person name="LaButti K."/>
            <person name="Lindquist E.A."/>
            <person name="Lipzen A."/>
            <person name="Lundell T."/>
            <person name="Morin E."/>
            <person name="Murat C."/>
            <person name="Sun H."/>
            <person name="Tunlid A."/>
            <person name="Henrissat B."/>
            <person name="Grigoriev I.V."/>
            <person name="Hibbett D.S."/>
            <person name="Martin F."/>
            <person name="Nordberg H.P."/>
            <person name="Cantor M.N."/>
            <person name="Hua S.X."/>
        </authorList>
    </citation>
    <scope>NUCLEOTIDE SEQUENCE [LARGE SCALE GENOMIC DNA]</scope>
    <source>
        <strain evidence="4 5">Zn</strain>
    </source>
</reference>
<reference evidence="5" key="2">
    <citation type="submission" date="2015-01" db="EMBL/GenBank/DDBJ databases">
        <title>Evolutionary Origins and Diversification of the Mycorrhizal Mutualists.</title>
        <authorList>
            <consortium name="DOE Joint Genome Institute"/>
            <consortium name="Mycorrhizal Genomics Consortium"/>
            <person name="Kohler A."/>
            <person name="Kuo A."/>
            <person name="Nagy L.G."/>
            <person name="Floudas D."/>
            <person name="Copeland A."/>
            <person name="Barry K.W."/>
            <person name="Cichocki N."/>
            <person name="Veneault-Fourrey C."/>
            <person name="LaButti K."/>
            <person name="Lindquist E.A."/>
            <person name="Lipzen A."/>
            <person name="Lundell T."/>
            <person name="Morin E."/>
            <person name="Murat C."/>
            <person name="Riley R."/>
            <person name="Ohm R."/>
            <person name="Sun H."/>
            <person name="Tunlid A."/>
            <person name="Henrissat B."/>
            <person name="Grigoriev I.V."/>
            <person name="Hibbett D.S."/>
            <person name="Martin F."/>
        </authorList>
    </citation>
    <scope>NUCLEOTIDE SEQUENCE [LARGE SCALE GENOMIC DNA]</scope>
    <source>
        <strain evidence="5">Zn</strain>
    </source>
</reference>
<dbReference type="Proteomes" id="UP000054321">
    <property type="component" value="Unassembled WGS sequence"/>
</dbReference>
<protein>
    <recommendedName>
        <fullName evidence="6">Ketoreductase (KR) domain-containing protein</fullName>
    </recommendedName>
</protein>
<dbReference type="CDD" id="cd05233">
    <property type="entry name" value="SDR_c"/>
    <property type="match status" value="1"/>
</dbReference>
<dbReference type="PROSITE" id="PS00061">
    <property type="entry name" value="ADH_SHORT"/>
    <property type="match status" value="1"/>
</dbReference>
<sequence length="285" mass="29692">MASTSISAQNLFNVDGLVAVITGGGSGIGLMMARALALNGAHKIYILGRRKEVLEKAAASVPTKNIIPLVADVTSKEALSNAVSTINSEVGYINVLIANSGILGPQASTLITPTSTVADFQKAWGEVSFDEFNETFRVNVVAVWFTVIAFLGLLDEGNKKGNVAQKSQVIVTSSIGGFNRAVPGGFAYGQSKAAASHLAKQLATNLVPFEIRSNVIAPGLFPSDMATNLIGDGPLPKSKVPLERTGTEEDMAGTILFLTSKAGAYCTGNVLVVDGGRLSNFPATY</sequence>